<feature type="region of interest" description="Disordered" evidence="1">
    <location>
        <begin position="121"/>
        <end position="146"/>
    </location>
</feature>
<gene>
    <name evidence="3" type="ORF">O4220_00060</name>
</gene>
<sequence>MPATPGTGHHRSSNTRGRVIKSLPAMAAVTIAGLTMQAAPAQAAPSQPGVIAPQESQPGVTGTPQTAPATPPPAAPEERQYLPGYQPSPQVRQTPSRSYDDYLAGNQQSSYYQNTYYEAPAPQAAPSEAPPALQATPPPPPPVPTVQRKVIAPIDAPDGYFLVGGELVPYDPNIVDRNFVEQFNNTTQAIQADGGNWLVDNGFADAPRADRIAAGTATGVITGGAVGLAASVVPAAVITGTGAAIGGALGLAATTAATPAVIWAGPVGYIFVPGAAALAGAGVGAALSAPIVLGLTGAGAAIGGVLGATVLGGEQQIIEEPAPAPAVVPPAADSVPEIPPAATVDLPGQVRDTLAADPNGRQVLAAADTAVQNAAPIVDKAVSDASVWTAPAVEAAQGFTSKALEQPAVADTVAAVNTAAAPIVDQANAALAGLNAAFAPA</sequence>
<name>A0ABT4M7P1_9NOCA</name>
<dbReference type="EMBL" id="JAPWIJ010000001">
    <property type="protein sequence ID" value="MCZ4516888.1"/>
    <property type="molecule type" value="Genomic_DNA"/>
</dbReference>
<feature type="compositionally biased region" description="Polar residues" evidence="1">
    <location>
        <begin position="87"/>
        <end position="97"/>
    </location>
</feature>
<accession>A0ABT4M7P1</accession>
<comment type="caution">
    <text evidence="3">The sequence shown here is derived from an EMBL/GenBank/DDBJ whole genome shotgun (WGS) entry which is preliminary data.</text>
</comment>
<feature type="compositionally biased region" description="Low complexity" evidence="1">
    <location>
        <begin position="39"/>
        <end position="48"/>
    </location>
</feature>
<evidence type="ECO:0000256" key="2">
    <source>
        <dbReference type="SAM" id="SignalP"/>
    </source>
</evidence>
<evidence type="ECO:0000313" key="4">
    <source>
        <dbReference type="Proteomes" id="UP001081071"/>
    </source>
</evidence>
<feature type="region of interest" description="Disordered" evidence="1">
    <location>
        <begin position="39"/>
        <end position="103"/>
    </location>
</feature>
<evidence type="ECO:0000256" key="1">
    <source>
        <dbReference type="SAM" id="MobiDB-lite"/>
    </source>
</evidence>
<organism evidence="3 4">
    <name type="scientific">Rhodococcus ruber</name>
    <dbReference type="NCBI Taxonomy" id="1830"/>
    <lineage>
        <taxon>Bacteria</taxon>
        <taxon>Bacillati</taxon>
        <taxon>Actinomycetota</taxon>
        <taxon>Actinomycetes</taxon>
        <taxon>Mycobacteriales</taxon>
        <taxon>Nocardiaceae</taxon>
        <taxon>Rhodococcus</taxon>
    </lineage>
</organism>
<proteinExistence type="predicted"/>
<protein>
    <recommendedName>
        <fullName evidence="5">Insoluble domain protein</fullName>
    </recommendedName>
</protein>
<evidence type="ECO:0008006" key="5">
    <source>
        <dbReference type="Google" id="ProtNLM"/>
    </source>
</evidence>
<feature type="compositionally biased region" description="Low complexity" evidence="1">
    <location>
        <begin position="121"/>
        <end position="135"/>
    </location>
</feature>
<keyword evidence="4" id="KW-1185">Reference proteome</keyword>
<evidence type="ECO:0000313" key="3">
    <source>
        <dbReference type="EMBL" id="MCZ4516888.1"/>
    </source>
</evidence>
<dbReference type="Proteomes" id="UP001081071">
    <property type="component" value="Unassembled WGS sequence"/>
</dbReference>
<feature type="chain" id="PRO_5046664285" description="Insoluble domain protein" evidence="2">
    <location>
        <begin position="28"/>
        <end position="441"/>
    </location>
</feature>
<feature type="compositionally biased region" description="Low complexity" evidence="1">
    <location>
        <begin position="57"/>
        <end position="68"/>
    </location>
</feature>
<keyword evidence="2" id="KW-0732">Signal</keyword>
<feature type="signal peptide" evidence="2">
    <location>
        <begin position="1"/>
        <end position="27"/>
    </location>
</feature>
<reference evidence="3" key="1">
    <citation type="submission" date="2022-12" db="EMBL/GenBank/DDBJ databases">
        <authorList>
            <person name="Krivoruchko A.V."/>
            <person name="Elkin A."/>
        </authorList>
    </citation>
    <scope>NUCLEOTIDE SEQUENCE</scope>
    <source>
        <strain evidence="3">IEGM 1391</strain>
    </source>
</reference>
<dbReference type="RefSeq" id="WP_269601529.1">
    <property type="nucleotide sequence ID" value="NZ_JAPWIJ010000001.1"/>
</dbReference>